<sequence length="237" mass="25470">MTAADPGAADDAPDTPETIACRDIRFPLDRGLLTPRLRTLLRSDGFEAKEADAALRLVKRGDVVMELGGGLGFLSTLLALKTRAKAVHSYEPNLALVRYAREVHALNRADKAQMHHGVLGDAPGEATFYLRDDPLTSSLFADHGPGEVLPLRTPVLSAEAEIARLSPTILICDIEGAEADLLPKLDLSGLRGVLVELHPRWIGAAGVAGIFARMHAAGLVFFPRLSQGKVAVFKRGW</sequence>
<keyword evidence="2" id="KW-1185">Reference proteome</keyword>
<protein>
    <submittedName>
        <fullName evidence="1">Methyltransferase, FkbM family</fullName>
    </submittedName>
</protein>
<dbReference type="EMBL" id="FNYD01000001">
    <property type="protein sequence ID" value="SEI50267.1"/>
    <property type="molecule type" value="Genomic_DNA"/>
</dbReference>
<evidence type="ECO:0000313" key="2">
    <source>
        <dbReference type="Proteomes" id="UP000199379"/>
    </source>
</evidence>
<dbReference type="AlphaFoldDB" id="A0A1H6RCK3"/>
<proteinExistence type="predicted"/>
<dbReference type="OrthoDB" id="456767at2"/>
<dbReference type="InterPro" id="IPR006342">
    <property type="entry name" value="FkbM_mtfrase"/>
</dbReference>
<dbReference type="RefSeq" id="WP_092361973.1">
    <property type="nucleotide sequence ID" value="NZ_BMGV01000001.1"/>
</dbReference>
<reference evidence="1 2" key="1">
    <citation type="submission" date="2016-10" db="EMBL/GenBank/DDBJ databases">
        <authorList>
            <person name="de Groot N.N."/>
        </authorList>
    </citation>
    <scope>NUCLEOTIDE SEQUENCE [LARGE SCALE GENOMIC DNA]</scope>
    <source>
        <strain evidence="1 2">DSM 29340</strain>
    </source>
</reference>
<keyword evidence="1" id="KW-0489">Methyltransferase</keyword>
<dbReference type="GO" id="GO:0008168">
    <property type="term" value="F:methyltransferase activity"/>
    <property type="evidence" value="ECO:0007669"/>
    <property type="project" value="UniProtKB-KW"/>
</dbReference>
<dbReference type="SUPFAM" id="SSF53335">
    <property type="entry name" value="S-adenosyl-L-methionine-dependent methyltransferases"/>
    <property type="match status" value="1"/>
</dbReference>
<keyword evidence="1" id="KW-0808">Transferase</keyword>
<organism evidence="1 2">
    <name type="scientific">Cribrihabitans marinus</name>
    <dbReference type="NCBI Taxonomy" id="1227549"/>
    <lineage>
        <taxon>Bacteria</taxon>
        <taxon>Pseudomonadati</taxon>
        <taxon>Pseudomonadota</taxon>
        <taxon>Alphaproteobacteria</taxon>
        <taxon>Rhodobacterales</taxon>
        <taxon>Paracoccaceae</taxon>
        <taxon>Cribrihabitans</taxon>
    </lineage>
</organism>
<accession>A0A1H6RCK3</accession>
<gene>
    <name evidence="1" type="ORF">SAMN05444007_101387</name>
</gene>
<dbReference type="Gene3D" id="3.40.50.150">
    <property type="entry name" value="Vaccinia Virus protein VP39"/>
    <property type="match status" value="1"/>
</dbReference>
<dbReference type="STRING" id="1227549.SAMN05444007_101387"/>
<dbReference type="InterPro" id="IPR029063">
    <property type="entry name" value="SAM-dependent_MTases_sf"/>
</dbReference>
<dbReference type="NCBIfam" id="TIGR01444">
    <property type="entry name" value="fkbM_fam"/>
    <property type="match status" value="1"/>
</dbReference>
<dbReference type="GO" id="GO:0032259">
    <property type="term" value="P:methylation"/>
    <property type="evidence" value="ECO:0007669"/>
    <property type="project" value="UniProtKB-KW"/>
</dbReference>
<dbReference type="Proteomes" id="UP000199379">
    <property type="component" value="Unassembled WGS sequence"/>
</dbReference>
<evidence type="ECO:0000313" key="1">
    <source>
        <dbReference type="EMBL" id="SEI50267.1"/>
    </source>
</evidence>
<name>A0A1H6RCK3_9RHOB</name>